<evidence type="ECO:0000256" key="6">
    <source>
        <dbReference type="ARBA" id="ARBA00038076"/>
    </source>
</evidence>
<dbReference type="RefSeq" id="WP_342759301.1">
    <property type="nucleotide sequence ID" value="NZ_CP146256.1"/>
</dbReference>
<dbReference type="EMBL" id="CP146256">
    <property type="protein sequence ID" value="XAH75729.1"/>
    <property type="molecule type" value="Genomic_DNA"/>
</dbReference>
<dbReference type="PANTHER" id="PTHR30572">
    <property type="entry name" value="MEMBRANE COMPONENT OF TRANSPORTER-RELATED"/>
    <property type="match status" value="1"/>
</dbReference>
<organism evidence="9 10">
    <name type="scientific">Kineothrix sedimenti</name>
    <dbReference type="NCBI Taxonomy" id="3123317"/>
    <lineage>
        <taxon>Bacteria</taxon>
        <taxon>Bacillati</taxon>
        <taxon>Bacillota</taxon>
        <taxon>Clostridia</taxon>
        <taxon>Lachnospirales</taxon>
        <taxon>Lachnospiraceae</taxon>
        <taxon>Kineothrix</taxon>
    </lineage>
</organism>
<protein>
    <submittedName>
        <fullName evidence="9">ABC transporter permease</fullName>
    </submittedName>
</protein>
<feature type="transmembrane region" description="Helical" evidence="7">
    <location>
        <begin position="352"/>
        <end position="370"/>
    </location>
</feature>
<gene>
    <name evidence="9" type="ORF">V6984_08240</name>
</gene>
<evidence type="ECO:0000256" key="3">
    <source>
        <dbReference type="ARBA" id="ARBA00022692"/>
    </source>
</evidence>
<sequence>MISLHLALTNLKRRHSGVISFAIIVMIASCFFNMVLSTGEVNSSFESQSEKLNGTDCYILFSANMYYEDFAIFLEAKEHVTGVNAEDIISFSGKYYSPNTSSPSPASLFIQNINTERSISRIDIWDPQENKSGLYLPIAFQALGYKIGSSFILRDSSEHEYTYEILGFCNVSEFGAATNLLQTRIVATADVFHELSFNFGTKTLLNFTVDDNNALRYESQLVDYASAYTRNTQCIEMAASRTDFSAAFTLFASIISTIIITFSGVIFMVALIMAIYRIKSGINENLTIIGTLKALGYTSRQIALGHVFEYMIICFISSIIGTLFSYACAPLYHRILILITGVSIKNTSHISLDMMIILIITLLIGLVVYLSTTGVKKMPVAVILRGGLLSHNIKTNAVELEHAKGSIHRILCLKHLIMFKKQNISICIIIAIVSFTLCFGFILFEGFGINDTFIKNILDSELTEANITLDNHADIEEISRIINSNENIKKIIRIGFEGVTINNTSYNARVFDNFENLESIKIADGSFPVNDNEIALSIYVANLLNKSIGDVITLNSIGIKADYIISGITSSTMSYNTFLTEDGFKRLYAAYAPSTICAYLDKGYTYEQFADFIFNKFGYTQSQLLSGNMLNDTNNKYSSIKNTIDSKMIRLKQNYNINSMEYALNIDGNTVLSSGTAAYPIKDVYSNATLLAGYLNIFKLAFGLLATFILVITLIIIFVVLSIMVKQTVNIKKLEFGILKSLGFTTGELRKQLTFCLLPSAIVGASLGSSIAYGTTLPFVTKLFSLIGWRGFQYESPSIITLLSAAIIIIVFTYMMSYLLTSRIKRISAYELIEN</sequence>
<comment type="similarity">
    <text evidence="6">Belongs to the ABC-4 integral membrane protein family.</text>
</comment>
<evidence type="ECO:0000256" key="1">
    <source>
        <dbReference type="ARBA" id="ARBA00004651"/>
    </source>
</evidence>
<evidence type="ECO:0000256" key="5">
    <source>
        <dbReference type="ARBA" id="ARBA00023136"/>
    </source>
</evidence>
<dbReference type="PANTHER" id="PTHR30572:SF4">
    <property type="entry name" value="ABC TRANSPORTER PERMEASE YTRF"/>
    <property type="match status" value="1"/>
</dbReference>
<evidence type="ECO:0000313" key="9">
    <source>
        <dbReference type="EMBL" id="XAH75729.1"/>
    </source>
</evidence>
<evidence type="ECO:0000313" key="10">
    <source>
        <dbReference type="Proteomes" id="UP001451571"/>
    </source>
</evidence>
<dbReference type="Pfam" id="PF02687">
    <property type="entry name" value="FtsX"/>
    <property type="match status" value="2"/>
</dbReference>
<feature type="transmembrane region" description="Helical" evidence="7">
    <location>
        <begin position="700"/>
        <end position="725"/>
    </location>
</feature>
<proteinExistence type="inferred from homology"/>
<evidence type="ECO:0000256" key="4">
    <source>
        <dbReference type="ARBA" id="ARBA00022989"/>
    </source>
</evidence>
<keyword evidence="3 7" id="KW-0812">Transmembrane</keyword>
<keyword evidence="4 7" id="KW-1133">Transmembrane helix</keyword>
<keyword evidence="2" id="KW-1003">Cell membrane</keyword>
<feature type="domain" description="ABC3 transporter permease C-terminal" evidence="8">
    <location>
        <begin position="261"/>
        <end position="372"/>
    </location>
</feature>
<accession>A0ABZ3EZL4</accession>
<dbReference type="InterPro" id="IPR003838">
    <property type="entry name" value="ABC3_permease_C"/>
</dbReference>
<feature type="transmembrane region" description="Helical" evidence="7">
    <location>
        <begin position="799"/>
        <end position="820"/>
    </location>
</feature>
<feature type="domain" description="ABC3 transporter permease C-terminal" evidence="8">
    <location>
        <begin position="708"/>
        <end position="827"/>
    </location>
</feature>
<evidence type="ECO:0000259" key="8">
    <source>
        <dbReference type="Pfam" id="PF02687"/>
    </source>
</evidence>
<reference evidence="9 10" key="1">
    <citation type="submission" date="2024-02" db="EMBL/GenBank/DDBJ databases">
        <title>Bacterial strain from lacustrine sediment.</title>
        <authorList>
            <person name="Petit C."/>
            <person name="Fadhlaoui K."/>
        </authorList>
    </citation>
    <scope>NUCLEOTIDE SEQUENCE [LARGE SCALE GENOMIC DNA]</scope>
    <source>
        <strain evidence="9 10">IPX-CK</strain>
    </source>
</reference>
<evidence type="ECO:0000256" key="7">
    <source>
        <dbReference type="SAM" id="Phobius"/>
    </source>
</evidence>
<keyword evidence="10" id="KW-1185">Reference proteome</keyword>
<feature type="transmembrane region" description="Helical" evidence="7">
    <location>
        <begin position="250"/>
        <end position="276"/>
    </location>
</feature>
<dbReference type="Proteomes" id="UP001451571">
    <property type="component" value="Chromosome"/>
</dbReference>
<feature type="transmembrane region" description="Helical" evidence="7">
    <location>
        <begin position="424"/>
        <end position="444"/>
    </location>
</feature>
<feature type="transmembrane region" description="Helical" evidence="7">
    <location>
        <begin position="310"/>
        <end position="332"/>
    </location>
</feature>
<feature type="transmembrane region" description="Helical" evidence="7">
    <location>
        <begin position="755"/>
        <end position="779"/>
    </location>
</feature>
<keyword evidence="5 7" id="KW-0472">Membrane</keyword>
<feature type="transmembrane region" description="Helical" evidence="7">
    <location>
        <begin position="18"/>
        <end position="36"/>
    </location>
</feature>
<dbReference type="InterPro" id="IPR050250">
    <property type="entry name" value="Macrolide_Exporter_MacB"/>
</dbReference>
<evidence type="ECO:0000256" key="2">
    <source>
        <dbReference type="ARBA" id="ARBA00022475"/>
    </source>
</evidence>
<comment type="subcellular location">
    <subcellularLocation>
        <location evidence="1">Cell membrane</location>
        <topology evidence="1">Multi-pass membrane protein</topology>
    </subcellularLocation>
</comment>
<name>A0ABZ3EZL4_9FIRM</name>